<dbReference type="GO" id="GO:0005886">
    <property type="term" value="C:plasma membrane"/>
    <property type="evidence" value="ECO:0007669"/>
    <property type="project" value="TreeGrafter"/>
</dbReference>
<reference evidence="5" key="2">
    <citation type="submission" date="2025-09" db="UniProtKB">
        <authorList>
            <consortium name="Ensembl"/>
        </authorList>
    </citation>
    <scope>IDENTIFICATION</scope>
</reference>
<dbReference type="AlphaFoldDB" id="A0A3Q3D5Z3"/>
<dbReference type="PANTHER" id="PTHR19305">
    <property type="entry name" value="SYNAPTOSOMAL ASSOCIATED PROTEIN"/>
    <property type="match status" value="1"/>
</dbReference>
<dbReference type="InterPro" id="IPR000727">
    <property type="entry name" value="T_SNARE_dom"/>
</dbReference>
<feature type="coiled-coil region" evidence="2">
    <location>
        <begin position="5"/>
        <end position="32"/>
    </location>
</feature>
<dbReference type="GO" id="GO:0031201">
    <property type="term" value="C:SNARE complex"/>
    <property type="evidence" value="ECO:0007669"/>
    <property type="project" value="TreeGrafter"/>
</dbReference>
<dbReference type="Gene3D" id="1.20.5.110">
    <property type="match status" value="2"/>
</dbReference>
<feature type="domain" description="T-SNARE coiled-coil homology" evidence="4">
    <location>
        <begin position="99"/>
        <end position="161"/>
    </location>
</feature>
<evidence type="ECO:0000313" key="6">
    <source>
        <dbReference type="Proteomes" id="UP000264820"/>
    </source>
</evidence>
<accession>A0A3Q3D5Z3</accession>
<dbReference type="GO" id="GO:0016082">
    <property type="term" value="P:synaptic vesicle priming"/>
    <property type="evidence" value="ECO:0007669"/>
    <property type="project" value="TreeGrafter"/>
</dbReference>
<protein>
    <submittedName>
        <fullName evidence="5">Zgc:101731</fullName>
    </submittedName>
</protein>
<dbReference type="PROSITE" id="PS50192">
    <property type="entry name" value="T_SNARE"/>
    <property type="match status" value="1"/>
</dbReference>
<dbReference type="SUPFAM" id="SSF58038">
    <property type="entry name" value="SNARE fusion complex"/>
    <property type="match status" value="2"/>
</dbReference>
<dbReference type="GO" id="GO:0031629">
    <property type="term" value="P:synaptic vesicle fusion to presynaptic active zone membrane"/>
    <property type="evidence" value="ECO:0007669"/>
    <property type="project" value="TreeGrafter"/>
</dbReference>
<dbReference type="STRING" id="109280.ENSHCOP00000003669"/>
<evidence type="ECO:0000256" key="1">
    <source>
        <dbReference type="ARBA" id="ARBA00023054"/>
    </source>
</evidence>
<dbReference type="GO" id="GO:0019905">
    <property type="term" value="F:syntaxin binding"/>
    <property type="evidence" value="ECO:0007669"/>
    <property type="project" value="TreeGrafter"/>
</dbReference>
<evidence type="ECO:0000256" key="2">
    <source>
        <dbReference type="SAM" id="Coils"/>
    </source>
</evidence>
<dbReference type="GO" id="GO:0098793">
    <property type="term" value="C:presynapse"/>
    <property type="evidence" value="ECO:0007669"/>
    <property type="project" value="GOC"/>
</dbReference>
<evidence type="ECO:0000313" key="5">
    <source>
        <dbReference type="Ensembl" id="ENSHCOP00000003669.1"/>
    </source>
</evidence>
<proteinExistence type="predicted"/>
<name>A0A3Q3D5Z3_HIPCM</name>
<dbReference type="Proteomes" id="UP000264820">
    <property type="component" value="Unplaced"/>
</dbReference>
<sequence length="164" mass="18078">MCSQLERIEEGLDQINSDMKEAEKNLTDLGKCCGLCALDPQQAAAASWRTTTIGDAAFVGQPFEQKSGVPVSRQSSANQRPAFGLTPPRRRLCDRVTQDAREDEMNDNLAHVGSIVGNLRCMALDMGNEIDSQNVQMERVRGKAILNVTRIDTANQKANNLMKR</sequence>
<dbReference type="GO" id="GO:0005484">
    <property type="term" value="F:SNAP receptor activity"/>
    <property type="evidence" value="ECO:0007669"/>
    <property type="project" value="TreeGrafter"/>
</dbReference>
<keyword evidence="1 2" id="KW-0175">Coiled coil</keyword>
<dbReference type="FunFam" id="1.20.5.110:FF:000018">
    <property type="entry name" value="Synaptosomal-associated protein"/>
    <property type="match status" value="1"/>
</dbReference>
<dbReference type="GeneTree" id="ENSGT00950000182843"/>
<dbReference type="Ensembl" id="ENSHCOT00000008357.1">
    <property type="protein sequence ID" value="ENSHCOP00000003669.1"/>
    <property type="gene ID" value="ENSHCOG00000005041.1"/>
</dbReference>
<reference evidence="5" key="1">
    <citation type="submission" date="2025-08" db="UniProtKB">
        <authorList>
            <consortium name="Ensembl"/>
        </authorList>
    </citation>
    <scope>IDENTIFICATION</scope>
</reference>
<dbReference type="PANTHER" id="PTHR19305:SF22">
    <property type="entry name" value="SYNAPTOSOMAL-ASSOCIATED PROTEIN"/>
    <property type="match status" value="1"/>
</dbReference>
<evidence type="ECO:0000259" key="4">
    <source>
        <dbReference type="PROSITE" id="PS50192"/>
    </source>
</evidence>
<organism evidence="5 6">
    <name type="scientific">Hippocampus comes</name>
    <name type="common">Tiger tail seahorse</name>
    <dbReference type="NCBI Taxonomy" id="109280"/>
    <lineage>
        <taxon>Eukaryota</taxon>
        <taxon>Metazoa</taxon>
        <taxon>Chordata</taxon>
        <taxon>Craniata</taxon>
        <taxon>Vertebrata</taxon>
        <taxon>Euteleostomi</taxon>
        <taxon>Actinopterygii</taxon>
        <taxon>Neopterygii</taxon>
        <taxon>Teleostei</taxon>
        <taxon>Neoteleostei</taxon>
        <taxon>Acanthomorphata</taxon>
        <taxon>Syngnathiaria</taxon>
        <taxon>Syngnathiformes</taxon>
        <taxon>Syngnathoidei</taxon>
        <taxon>Syngnathidae</taxon>
        <taxon>Hippocampus</taxon>
    </lineage>
</organism>
<feature type="region of interest" description="Disordered" evidence="3">
    <location>
        <begin position="67"/>
        <end position="86"/>
    </location>
</feature>
<dbReference type="SMART" id="SM00397">
    <property type="entry name" value="t_SNARE"/>
    <property type="match status" value="1"/>
</dbReference>
<keyword evidence="6" id="KW-1185">Reference proteome</keyword>
<evidence type="ECO:0000256" key="3">
    <source>
        <dbReference type="SAM" id="MobiDB-lite"/>
    </source>
</evidence>